<dbReference type="AlphaFoldDB" id="A0A8J4DU65"/>
<comment type="similarity">
    <text evidence="3">Belongs to the peptidase M50B family.</text>
</comment>
<keyword evidence="10 13" id="KW-1133">Transmembrane helix</keyword>
<feature type="domain" description="Peptidase M50" evidence="14">
    <location>
        <begin position="137"/>
        <end position="203"/>
    </location>
</feature>
<keyword evidence="5 15" id="KW-0645">Protease</keyword>
<evidence type="ECO:0000313" key="16">
    <source>
        <dbReference type="Proteomes" id="UP000619260"/>
    </source>
</evidence>
<dbReference type="InterPro" id="IPR052348">
    <property type="entry name" value="Metallopeptidase_M50B"/>
</dbReference>
<dbReference type="GO" id="GO:0006508">
    <property type="term" value="P:proteolysis"/>
    <property type="evidence" value="ECO:0007669"/>
    <property type="project" value="UniProtKB-KW"/>
</dbReference>
<proteinExistence type="inferred from homology"/>
<dbReference type="CDD" id="cd06158">
    <property type="entry name" value="S2P-M50_like_1"/>
    <property type="match status" value="1"/>
</dbReference>
<feature type="transmembrane region" description="Helical" evidence="13">
    <location>
        <begin position="143"/>
        <end position="167"/>
    </location>
</feature>
<evidence type="ECO:0000256" key="11">
    <source>
        <dbReference type="ARBA" id="ARBA00023049"/>
    </source>
</evidence>
<name>A0A8J4DU65_9ACTN</name>
<evidence type="ECO:0000256" key="5">
    <source>
        <dbReference type="ARBA" id="ARBA00022670"/>
    </source>
</evidence>
<comment type="subcellular location">
    <subcellularLocation>
        <location evidence="2">Cell membrane</location>
        <topology evidence="2">Multi-pass membrane protein</topology>
    </subcellularLocation>
</comment>
<organism evidence="15 16">
    <name type="scientific">Virgisporangium aliadipatigenens</name>
    <dbReference type="NCBI Taxonomy" id="741659"/>
    <lineage>
        <taxon>Bacteria</taxon>
        <taxon>Bacillati</taxon>
        <taxon>Actinomycetota</taxon>
        <taxon>Actinomycetes</taxon>
        <taxon>Micromonosporales</taxon>
        <taxon>Micromonosporaceae</taxon>
        <taxon>Virgisporangium</taxon>
    </lineage>
</organism>
<dbReference type="EMBL" id="BOPF01000036">
    <property type="protein sequence ID" value="GIJ50499.1"/>
    <property type="molecule type" value="Genomic_DNA"/>
</dbReference>
<feature type="transmembrane region" description="Helical" evidence="13">
    <location>
        <begin position="113"/>
        <end position="136"/>
    </location>
</feature>
<evidence type="ECO:0000313" key="15">
    <source>
        <dbReference type="EMBL" id="GIJ50499.1"/>
    </source>
</evidence>
<evidence type="ECO:0000256" key="10">
    <source>
        <dbReference type="ARBA" id="ARBA00022989"/>
    </source>
</evidence>
<keyword evidence="6 13" id="KW-0812">Transmembrane</keyword>
<feature type="transmembrane region" description="Helical" evidence="13">
    <location>
        <begin position="212"/>
        <end position="231"/>
    </location>
</feature>
<dbReference type="Proteomes" id="UP000619260">
    <property type="component" value="Unassembled WGS sequence"/>
</dbReference>
<feature type="transmembrane region" description="Helical" evidence="13">
    <location>
        <begin position="187"/>
        <end position="205"/>
    </location>
</feature>
<keyword evidence="9" id="KW-0862">Zinc</keyword>
<evidence type="ECO:0000256" key="12">
    <source>
        <dbReference type="ARBA" id="ARBA00023136"/>
    </source>
</evidence>
<dbReference type="PANTHER" id="PTHR35864:SF1">
    <property type="entry name" value="ZINC METALLOPROTEASE YWHC-RELATED"/>
    <property type="match status" value="1"/>
</dbReference>
<evidence type="ECO:0000256" key="4">
    <source>
        <dbReference type="ARBA" id="ARBA00022475"/>
    </source>
</evidence>
<dbReference type="InterPro" id="IPR044537">
    <property type="entry name" value="Rip2-like"/>
</dbReference>
<dbReference type="GO" id="GO:0005886">
    <property type="term" value="C:plasma membrane"/>
    <property type="evidence" value="ECO:0007669"/>
    <property type="project" value="UniProtKB-SubCell"/>
</dbReference>
<dbReference type="Pfam" id="PF02163">
    <property type="entry name" value="Peptidase_M50"/>
    <property type="match status" value="1"/>
</dbReference>
<comment type="caution">
    <text evidence="15">The sequence shown here is derived from an EMBL/GenBank/DDBJ whole genome shotgun (WGS) entry which is preliminary data.</text>
</comment>
<comment type="cofactor">
    <cofactor evidence="1">
        <name>Zn(2+)</name>
        <dbReference type="ChEBI" id="CHEBI:29105"/>
    </cofactor>
</comment>
<evidence type="ECO:0000256" key="13">
    <source>
        <dbReference type="SAM" id="Phobius"/>
    </source>
</evidence>
<feature type="transmembrane region" description="Helical" evidence="13">
    <location>
        <begin position="27"/>
        <end position="50"/>
    </location>
</feature>
<dbReference type="InterPro" id="IPR008915">
    <property type="entry name" value="Peptidase_M50"/>
</dbReference>
<keyword evidence="16" id="KW-1185">Reference proteome</keyword>
<reference evidence="15" key="1">
    <citation type="submission" date="2021-01" db="EMBL/GenBank/DDBJ databases">
        <title>Whole genome shotgun sequence of Virgisporangium aliadipatigenens NBRC 105644.</title>
        <authorList>
            <person name="Komaki H."/>
            <person name="Tamura T."/>
        </authorList>
    </citation>
    <scope>NUCLEOTIDE SEQUENCE</scope>
    <source>
        <strain evidence="15">NBRC 105644</strain>
    </source>
</reference>
<evidence type="ECO:0000256" key="1">
    <source>
        <dbReference type="ARBA" id="ARBA00001947"/>
    </source>
</evidence>
<evidence type="ECO:0000256" key="7">
    <source>
        <dbReference type="ARBA" id="ARBA00022723"/>
    </source>
</evidence>
<dbReference type="PANTHER" id="PTHR35864">
    <property type="entry name" value="ZINC METALLOPROTEASE MJ0611-RELATED"/>
    <property type="match status" value="1"/>
</dbReference>
<keyword evidence="7" id="KW-0479">Metal-binding</keyword>
<accession>A0A8J4DU65</accession>
<feature type="transmembrane region" description="Helical" evidence="13">
    <location>
        <begin position="71"/>
        <end position="93"/>
    </location>
</feature>
<keyword evidence="8" id="KW-0378">Hydrolase</keyword>
<dbReference type="GO" id="GO:0008237">
    <property type="term" value="F:metallopeptidase activity"/>
    <property type="evidence" value="ECO:0007669"/>
    <property type="project" value="UniProtKB-KW"/>
</dbReference>
<keyword evidence="11" id="KW-0482">Metalloprotease</keyword>
<evidence type="ECO:0000256" key="8">
    <source>
        <dbReference type="ARBA" id="ARBA00022801"/>
    </source>
</evidence>
<evidence type="ECO:0000259" key="14">
    <source>
        <dbReference type="Pfam" id="PF02163"/>
    </source>
</evidence>
<keyword evidence="12 13" id="KW-0472">Membrane</keyword>
<evidence type="ECO:0000256" key="3">
    <source>
        <dbReference type="ARBA" id="ARBA00007931"/>
    </source>
</evidence>
<protein>
    <submittedName>
        <fullName evidence="15">Site-2 protease family protein</fullName>
    </submittedName>
</protein>
<keyword evidence="4" id="KW-1003">Cell membrane</keyword>
<gene>
    <name evidence="15" type="ORF">Val02_73850</name>
</gene>
<sequence>MIFLCLVALFAATGVMLWVGFGSVGLNVFLFVLAGWLVSLCLHEYAHALVAFKGGDRSVAHKGYLTLNPLLYSHPLLSIALPLLIIIIGGIGLPGGAVQVERHALRSKLWDSLVSLCGPLVNVAFAIVLIVPVVVTGGTIGSAGFWAGAALLGFLQLTVAVLNLLPVPGLDGGNLIFPWLSPQGQRGFANVAPYGLLIVMAVLFVPQINRIFFTVVYAIADVVGLSPQLYAQGYDLFRFWS</sequence>
<evidence type="ECO:0000256" key="2">
    <source>
        <dbReference type="ARBA" id="ARBA00004651"/>
    </source>
</evidence>
<evidence type="ECO:0000256" key="6">
    <source>
        <dbReference type="ARBA" id="ARBA00022692"/>
    </source>
</evidence>
<dbReference type="GO" id="GO:0046872">
    <property type="term" value="F:metal ion binding"/>
    <property type="evidence" value="ECO:0007669"/>
    <property type="project" value="UniProtKB-KW"/>
</dbReference>
<evidence type="ECO:0000256" key="9">
    <source>
        <dbReference type="ARBA" id="ARBA00022833"/>
    </source>
</evidence>